<dbReference type="OrthoDB" id="7064709at2"/>
<gene>
    <name evidence="1" type="ORF">ERS008529_04788</name>
    <name evidence="2" type="ORF">ERS137968_04882</name>
</gene>
<reference evidence="2 3" key="3">
    <citation type="submission" date="2015-03" db="EMBL/GenBank/DDBJ databases">
        <authorList>
            <consortium name="Pathogen Informatics"/>
            <person name="Murphy D."/>
        </authorList>
    </citation>
    <scope>NUCLEOTIDE SEQUENCE [LARGE SCALE GENOMIC DNA]</scope>
    <source>
        <strain evidence="2">Type strain: CIP110230</strain>
        <strain evidence="3">type strain: CIP110230</strain>
    </source>
</reference>
<organism evidence="1 4">
    <name type="scientific">Yersinia pekkanenii</name>
    <dbReference type="NCBI Taxonomy" id="1288385"/>
    <lineage>
        <taxon>Bacteria</taxon>
        <taxon>Pseudomonadati</taxon>
        <taxon>Pseudomonadota</taxon>
        <taxon>Gammaproteobacteria</taxon>
        <taxon>Enterobacterales</taxon>
        <taxon>Yersiniaceae</taxon>
        <taxon>Yersinia</taxon>
    </lineage>
</organism>
<dbReference type="Proteomes" id="UP000045840">
    <property type="component" value="Unassembled WGS sequence"/>
</dbReference>
<dbReference type="RefSeq" id="WP_049615514.1">
    <property type="nucleotide sequence ID" value="NZ_CAWMMU010000098.1"/>
</dbReference>
<evidence type="ECO:0000313" key="2">
    <source>
        <dbReference type="EMBL" id="CRY69726.1"/>
    </source>
</evidence>
<sequence length="101" mass="11393">MIRVQDLFIDSSHIKKQPEDLKDISSIAGSTRECFIDGFKAIGNLMFWACDNEKYPDNEMRGDMANIGLLLTRGSEVIEAIIEIEDIAEFYSKKETGEAKS</sequence>
<proteinExistence type="predicted"/>
<evidence type="ECO:0000313" key="1">
    <source>
        <dbReference type="EMBL" id="CNI73989.1"/>
    </source>
</evidence>
<reference evidence="1" key="2">
    <citation type="submission" date="2015-03" db="EMBL/GenBank/DDBJ databases">
        <authorList>
            <person name="Murphy D."/>
        </authorList>
    </citation>
    <scope>NUCLEOTIDE SEQUENCE [LARGE SCALE GENOMIC DNA]</scope>
    <source>
        <strain evidence="1">A125KOH2</strain>
    </source>
</reference>
<reference evidence="4" key="1">
    <citation type="submission" date="2015-03" db="EMBL/GenBank/DDBJ databases">
        <authorList>
            <consortium name="Pathogen Informatics"/>
        </authorList>
    </citation>
    <scope>NUCLEOTIDE SEQUENCE [LARGE SCALE GENOMIC DNA]</scope>
    <source>
        <strain evidence="4">A125KOH2</strain>
    </source>
</reference>
<keyword evidence="3" id="KW-1185">Reference proteome</keyword>
<name>A0A0T9RNL5_9GAMM</name>
<dbReference type="AlphaFoldDB" id="A0A0T9RNL5"/>
<evidence type="ECO:0000313" key="4">
    <source>
        <dbReference type="Proteomes" id="UP000045840"/>
    </source>
</evidence>
<dbReference type="Proteomes" id="UP000044625">
    <property type="component" value="Unassembled WGS sequence"/>
</dbReference>
<dbReference type="EMBL" id="CWJL01000098">
    <property type="protein sequence ID" value="CRY69726.1"/>
    <property type="molecule type" value="Genomic_DNA"/>
</dbReference>
<protein>
    <submittedName>
        <fullName evidence="1">Uncharacterized protein</fullName>
    </submittedName>
</protein>
<dbReference type="EMBL" id="CQAZ01000126">
    <property type="protein sequence ID" value="CNI73989.1"/>
    <property type="molecule type" value="Genomic_DNA"/>
</dbReference>
<evidence type="ECO:0000313" key="3">
    <source>
        <dbReference type="Proteomes" id="UP000044625"/>
    </source>
</evidence>
<accession>A0A0T9RNL5</accession>